<reference evidence="2 3" key="1">
    <citation type="submission" date="2018-06" db="EMBL/GenBank/DDBJ databases">
        <title>WGS assembly of Brassica rapa FPsc.</title>
        <authorList>
            <person name="Bowman J."/>
            <person name="Kohchi T."/>
            <person name="Yamato K."/>
            <person name="Jenkins J."/>
            <person name="Shu S."/>
            <person name="Ishizaki K."/>
            <person name="Yamaoka S."/>
            <person name="Nishihama R."/>
            <person name="Nakamura Y."/>
            <person name="Berger F."/>
            <person name="Adam C."/>
            <person name="Aki S."/>
            <person name="Althoff F."/>
            <person name="Araki T."/>
            <person name="Arteaga-Vazquez M."/>
            <person name="Balasubrmanian S."/>
            <person name="Bauer D."/>
            <person name="Boehm C."/>
            <person name="Briginshaw L."/>
            <person name="Caballero-Perez J."/>
            <person name="Catarino B."/>
            <person name="Chen F."/>
            <person name="Chiyoda S."/>
            <person name="Chovatia M."/>
            <person name="Davies K."/>
            <person name="Delmans M."/>
            <person name="Demura T."/>
            <person name="Dierschke T."/>
            <person name="Dolan L."/>
            <person name="Dorantes-Acosta A."/>
            <person name="Eklund D."/>
            <person name="Florent S."/>
            <person name="Flores-Sandoval E."/>
            <person name="Fujiyama A."/>
            <person name="Fukuzawa H."/>
            <person name="Galik B."/>
            <person name="Grimanelli D."/>
            <person name="Grimwood J."/>
            <person name="Grossniklaus U."/>
            <person name="Hamada T."/>
            <person name="Haseloff J."/>
            <person name="Hetherington A."/>
            <person name="Higo A."/>
            <person name="Hirakawa Y."/>
            <person name="Hundley H."/>
            <person name="Ikeda Y."/>
            <person name="Inoue K."/>
            <person name="Inoue S."/>
            <person name="Ishida S."/>
            <person name="Jia Q."/>
            <person name="Kakita M."/>
            <person name="Kanazawa T."/>
            <person name="Kawai Y."/>
            <person name="Kawashima T."/>
            <person name="Kennedy M."/>
            <person name="Kinose K."/>
            <person name="Kinoshita T."/>
            <person name="Kohara Y."/>
            <person name="Koide E."/>
            <person name="Komatsu K."/>
            <person name="Kopischke S."/>
            <person name="Kubo M."/>
            <person name="Kyozuka J."/>
            <person name="Lagercrantz U."/>
            <person name="Lin S."/>
            <person name="Lindquist E."/>
            <person name="Lipzen A."/>
            <person name="Lu C."/>
            <person name="Luna E."/>
            <person name="Martienssen R."/>
            <person name="Minamino N."/>
            <person name="Mizutani M."/>
            <person name="Mizutani M."/>
            <person name="Mochizuki N."/>
            <person name="Monte I."/>
            <person name="Mosher R."/>
            <person name="Nagasaki H."/>
            <person name="Nakagami H."/>
            <person name="Naramoto S."/>
            <person name="Nishitani K."/>
            <person name="Ohtani M."/>
            <person name="Okamoto T."/>
            <person name="Okumura M."/>
            <person name="Phillips J."/>
            <person name="Pollak B."/>
            <person name="Reinders A."/>
            <person name="Roevekamp M."/>
            <person name="Sano R."/>
            <person name="Sawa S."/>
            <person name="Schmid M."/>
            <person name="Shirakawa M."/>
            <person name="Solano R."/>
            <person name="Spunde A."/>
            <person name="Suetsugu N."/>
            <person name="Sugano S."/>
            <person name="Sugiyama A."/>
            <person name="Sun R."/>
            <person name="Suzuki Y."/>
            <person name="Takenaka M."/>
            <person name="Takezawa D."/>
            <person name="Tomogane H."/>
            <person name="Tsuzuki M."/>
            <person name="Ueda T."/>
            <person name="Umeda M."/>
            <person name="Ward J."/>
            <person name="Watanabe Y."/>
            <person name="Yazaki K."/>
            <person name="Yokoyama R."/>
            <person name="Yoshitake Y."/>
            <person name="Yotsui I."/>
            <person name="Zachgo S."/>
            <person name="Schmutz J."/>
        </authorList>
    </citation>
    <scope>NUCLEOTIDE SEQUENCE [LARGE SCALE GENOMIC DNA]</scope>
    <source>
        <strain evidence="3">cv. B-3</strain>
    </source>
</reference>
<dbReference type="Proteomes" id="UP000264353">
    <property type="component" value="Chromosome A1"/>
</dbReference>
<dbReference type="AlphaFoldDB" id="A0A398ANF0"/>
<evidence type="ECO:0008006" key="4">
    <source>
        <dbReference type="Google" id="ProtNLM"/>
    </source>
</evidence>
<organism evidence="2 3">
    <name type="scientific">Brassica campestris</name>
    <name type="common">Field mustard</name>
    <dbReference type="NCBI Taxonomy" id="3711"/>
    <lineage>
        <taxon>Eukaryota</taxon>
        <taxon>Viridiplantae</taxon>
        <taxon>Streptophyta</taxon>
        <taxon>Embryophyta</taxon>
        <taxon>Tracheophyta</taxon>
        <taxon>Spermatophyta</taxon>
        <taxon>Magnoliopsida</taxon>
        <taxon>eudicotyledons</taxon>
        <taxon>Gunneridae</taxon>
        <taxon>Pentapetalae</taxon>
        <taxon>rosids</taxon>
        <taxon>malvids</taxon>
        <taxon>Brassicales</taxon>
        <taxon>Brassicaceae</taxon>
        <taxon>Brassiceae</taxon>
        <taxon>Brassica</taxon>
    </lineage>
</organism>
<dbReference type="InterPro" id="IPR012340">
    <property type="entry name" value="NA-bd_OB-fold"/>
</dbReference>
<name>A0A398ANF0_BRACM</name>
<protein>
    <recommendedName>
        <fullName evidence="4">Replication factor A C-terminal domain-containing protein</fullName>
    </recommendedName>
</protein>
<evidence type="ECO:0000256" key="1">
    <source>
        <dbReference type="SAM" id="MobiDB-lite"/>
    </source>
</evidence>
<dbReference type="Gene3D" id="2.40.50.140">
    <property type="entry name" value="Nucleic acid-binding proteins"/>
    <property type="match status" value="2"/>
</dbReference>
<dbReference type="PANTHER" id="PTHR47165">
    <property type="entry name" value="OS03G0429900 PROTEIN"/>
    <property type="match status" value="1"/>
</dbReference>
<dbReference type="CDD" id="cd04481">
    <property type="entry name" value="RPA1_DBD_B_like"/>
    <property type="match status" value="1"/>
</dbReference>
<feature type="region of interest" description="Disordered" evidence="1">
    <location>
        <begin position="251"/>
        <end position="272"/>
    </location>
</feature>
<evidence type="ECO:0000313" key="2">
    <source>
        <dbReference type="EMBL" id="RID79201.1"/>
    </source>
</evidence>
<dbReference type="PANTHER" id="PTHR47165:SF4">
    <property type="entry name" value="OS03G0429900 PROTEIN"/>
    <property type="match status" value="1"/>
</dbReference>
<sequence length="292" mass="32162">IIGQAIDIGEVQIIQVHNEDRKRILFRLRDNSGNSLACCLWGRYAEKIEHHREKHVGEDIVCLLRLAKISEFGGEVQITNAFDASLLDLNPTMAEALDFKEKIRRSVSGKLTKPLFRCAGCRTNGSNVVPKFKLHLIVHDDTGDCKLVLLGSIAKSIIGFEAHELWDGSYEEIEDPENLPQPILDLVGKSFCFGLCPSDSGSEIYKVSKVWSGDIIHQIETESEPVTLIEGCSSTVSSGGVMLQDVENHASSGDCATPFSKRKETDSELADITSTSKKLCTPTVKTEKSKID</sequence>
<proteinExistence type="predicted"/>
<dbReference type="SUPFAM" id="SSF50249">
    <property type="entry name" value="Nucleic acid-binding proteins"/>
    <property type="match status" value="2"/>
</dbReference>
<gene>
    <name evidence="2" type="ORF">BRARA_A01964</name>
</gene>
<accession>A0A398ANF0</accession>
<feature type="non-terminal residue" evidence="2">
    <location>
        <position position="1"/>
    </location>
</feature>
<evidence type="ECO:0000313" key="3">
    <source>
        <dbReference type="Proteomes" id="UP000264353"/>
    </source>
</evidence>
<dbReference type="EMBL" id="CM010628">
    <property type="protein sequence ID" value="RID79201.1"/>
    <property type="molecule type" value="Genomic_DNA"/>
</dbReference>